<proteinExistence type="predicted"/>
<dbReference type="EMBL" id="BOPG01000051">
    <property type="protein sequence ID" value="GIJ60270.1"/>
    <property type="molecule type" value="Genomic_DNA"/>
</dbReference>
<dbReference type="Gene3D" id="2.60.120.10">
    <property type="entry name" value="Jelly Rolls"/>
    <property type="match status" value="1"/>
</dbReference>
<evidence type="ECO:0000313" key="2">
    <source>
        <dbReference type="EMBL" id="GIJ60270.1"/>
    </source>
</evidence>
<sequence length="247" mass="26592">MMSESATPVSVRPPEAGAAVIDSFRSELTRGGQVVDPATWSGSVPVARGIAPRVRVGRSRWFNLLWLLPIGFVVLLVAVAVAKGLRGMPVVREFISRYPGTVEPTGRASGTGTPLWVGVQHFLNLFLLLFIMRSGLQILSDHLRLYWTRHSTPGPTGWCSTPSATDRIPASTTTRIRSSRWAITSRSAASSGRSSSTVQVLHGRVRLVAGDTSWDGSAGDLLIVPDSRHSLEALDEAAVLLTVTKDL</sequence>
<evidence type="ECO:0000256" key="1">
    <source>
        <dbReference type="SAM" id="Phobius"/>
    </source>
</evidence>
<keyword evidence="1" id="KW-0812">Transmembrane</keyword>
<dbReference type="InterPro" id="IPR014710">
    <property type="entry name" value="RmlC-like_jellyroll"/>
</dbReference>
<keyword evidence="3" id="KW-1185">Reference proteome</keyword>
<comment type="caution">
    <text evidence="2">The sequence shown here is derived from an EMBL/GenBank/DDBJ whole genome shotgun (WGS) entry which is preliminary data.</text>
</comment>
<name>A0A8J3ZEE2_9ACTN</name>
<dbReference type="Proteomes" id="UP000612585">
    <property type="component" value="Unassembled WGS sequence"/>
</dbReference>
<reference evidence="2" key="1">
    <citation type="submission" date="2021-01" db="EMBL/GenBank/DDBJ databases">
        <title>Whole genome shotgun sequence of Virgisporangium aurantiacum NBRC 16421.</title>
        <authorList>
            <person name="Komaki H."/>
            <person name="Tamura T."/>
        </authorList>
    </citation>
    <scope>NUCLEOTIDE SEQUENCE</scope>
    <source>
        <strain evidence="2">NBRC 16421</strain>
    </source>
</reference>
<keyword evidence="1" id="KW-1133">Transmembrane helix</keyword>
<gene>
    <name evidence="2" type="ORF">Vau01_077860</name>
</gene>
<dbReference type="SUPFAM" id="SSF51182">
    <property type="entry name" value="RmlC-like cupins"/>
    <property type="match status" value="1"/>
</dbReference>
<dbReference type="AlphaFoldDB" id="A0A8J3ZEE2"/>
<feature type="transmembrane region" description="Helical" evidence="1">
    <location>
        <begin position="61"/>
        <end position="82"/>
    </location>
</feature>
<keyword evidence="1" id="KW-0472">Membrane</keyword>
<protein>
    <submittedName>
        <fullName evidence="2">Uncharacterized protein</fullName>
    </submittedName>
</protein>
<dbReference type="InterPro" id="IPR011051">
    <property type="entry name" value="RmlC_Cupin_sf"/>
</dbReference>
<evidence type="ECO:0000313" key="3">
    <source>
        <dbReference type="Proteomes" id="UP000612585"/>
    </source>
</evidence>
<accession>A0A8J3ZEE2</accession>
<organism evidence="2 3">
    <name type="scientific">Virgisporangium aurantiacum</name>
    <dbReference type="NCBI Taxonomy" id="175570"/>
    <lineage>
        <taxon>Bacteria</taxon>
        <taxon>Bacillati</taxon>
        <taxon>Actinomycetota</taxon>
        <taxon>Actinomycetes</taxon>
        <taxon>Micromonosporales</taxon>
        <taxon>Micromonosporaceae</taxon>
        <taxon>Virgisporangium</taxon>
    </lineage>
</organism>